<gene>
    <name evidence="1" type="ORF">INR99_17075</name>
</gene>
<proteinExistence type="predicted"/>
<dbReference type="Proteomes" id="UP000604481">
    <property type="component" value="Unassembled WGS sequence"/>
</dbReference>
<evidence type="ECO:0000313" key="1">
    <source>
        <dbReference type="EMBL" id="MBE9611033.1"/>
    </source>
</evidence>
<dbReference type="RefSeq" id="WP_194117550.1">
    <property type="nucleotide sequence ID" value="NZ_JADFUA010000020.1"/>
</dbReference>
<dbReference type="AlphaFoldDB" id="A0A8J7G405"/>
<comment type="caution">
    <text evidence="1">The sequence shown here is derived from an EMBL/GenBank/DDBJ whole genome shotgun (WGS) entry which is preliminary data.</text>
</comment>
<protein>
    <recommendedName>
        <fullName evidence="3">CpXC domain-containing protein</fullName>
    </recommendedName>
</protein>
<evidence type="ECO:0008006" key="3">
    <source>
        <dbReference type="Google" id="ProtNLM"/>
    </source>
</evidence>
<dbReference type="EMBL" id="JADFUA010000020">
    <property type="protein sequence ID" value="MBE9611033.1"/>
    <property type="molecule type" value="Genomic_DNA"/>
</dbReference>
<keyword evidence="2" id="KW-1185">Reference proteome</keyword>
<name>A0A8J7G405_9NEIS</name>
<evidence type="ECO:0000313" key="2">
    <source>
        <dbReference type="Proteomes" id="UP000604481"/>
    </source>
</evidence>
<accession>A0A8J7G405</accession>
<organism evidence="1 2">
    <name type="scientific">Chitinilyticum piscinae</name>
    <dbReference type="NCBI Taxonomy" id="2866724"/>
    <lineage>
        <taxon>Bacteria</taxon>
        <taxon>Pseudomonadati</taxon>
        <taxon>Pseudomonadota</taxon>
        <taxon>Betaproteobacteria</taxon>
        <taxon>Neisseriales</taxon>
        <taxon>Chitinibacteraceae</taxon>
        <taxon>Chitinilyticum</taxon>
    </lineage>
</organism>
<sequence length="226" mass="25683">MSFQTSRYICSACDYTSEVLSLYAQRTYVTPTSKAGVISKIGWCHDCETMKPIEALPTEQELAVLLHTKEARQLQLGRLIETEKLQRPFLARVLNLNTRPSDQRYDLEFEVQSLQWQIDRAQAVLGLMTHHRSPPRCLACASTQIEYLLLIKSIESHLSDDAEALPIGFRHPGCGGEMLIRRSDIRWMMKKSTLLYDTEGILLDIVDGEDEAEIEDLADILNSGRL</sequence>
<reference evidence="1 2" key="1">
    <citation type="submission" date="2020-10" db="EMBL/GenBank/DDBJ databases">
        <title>The genome sequence of Chitinilyticum litopenaei 4Y14.</title>
        <authorList>
            <person name="Liu Y."/>
        </authorList>
    </citation>
    <scope>NUCLEOTIDE SEQUENCE [LARGE SCALE GENOMIC DNA]</scope>
    <source>
        <strain evidence="1 2">4Y14</strain>
    </source>
</reference>